<gene>
    <name evidence="2" type="ORF">AVDCRST_MAG82-1714</name>
</gene>
<dbReference type="InterPro" id="IPR027417">
    <property type="entry name" value="P-loop_NTPase"/>
</dbReference>
<dbReference type="SUPFAM" id="SSF52540">
    <property type="entry name" value="P-loop containing nucleoside triphosphate hydrolases"/>
    <property type="match status" value="1"/>
</dbReference>
<keyword evidence="1" id="KW-1133">Transmembrane helix</keyword>
<evidence type="ECO:0000313" key="2">
    <source>
        <dbReference type="EMBL" id="CAA9425182.1"/>
    </source>
</evidence>
<keyword evidence="1" id="KW-0812">Transmembrane</keyword>
<organism evidence="2">
    <name type="scientific">uncultured Rubrobacteraceae bacterium</name>
    <dbReference type="NCBI Taxonomy" id="349277"/>
    <lineage>
        <taxon>Bacteria</taxon>
        <taxon>Bacillati</taxon>
        <taxon>Actinomycetota</taxon>
        <taxon>Rubrobacteria</taxon>
        <taxon>Rubrobacterales</taxon>
        <taxon>Rubrobacteraceae</taxon>
        <taxon>environmental samples</taxon>
    </lineage>
</organism>
<accession>A0A6J4PY03</accession>
<dbReference type="EMBL" id="CADCVA010000246">
    <property type="protein sequence ID" value="CAA9425182.1"/>
    <property type="molecule type" value="Genomic_DNA"/>
</dbReference>
<dbReference type="PANTHER" id="PTHR36978:SF4">
    <property type="entry name" value="P-LOOP CONTAINING NUCLEOSIDE TRIPHOSPHATE HYDROLASE PROTEIN"/>
    <property type="match status" value="1"/>
</dbReference>
<dbReference type="PANTHER" id="PTHR36978">
    <property type="entry name" value="P-LOOP CONTAINING NUCLEOTIDE TRIPHOSPHATE HYDROLASE"/>
    <property type="match status" value="1"/>
</dbReference>
<dbReference type="Gene3D" id="3.40.50.300">
    <property type="entry name" value="P-loop containing nucleotide triphosphate hydrolases"/>
    <property type="match status" value="1"/>
</dbReference>
<keyword evidence="1" id="KW-0472">Membrane</keyword>
<proteinExistence type="predicted"/>
<dbReference type="AlphaFoldDB" id="A0A6J4PY03"/>
<sequence>MRVVGAGFGRTGTTSLKAALEKLGFGPSYSLSEVFANPEHLGFWEAAGCPTREEMNWEGFLAGYGVAVDWPACSFYEELMEAFPEAPVILTVRDPAPWYESTRSTIYELRRLTTGPLPVRAAFALAGLFAPGVAGTVRLADRLVWEDTFDGRFEDRAYAMEVFERHNEAVRRRVPPERLLVFDVREGWAPLCDFLGVEAPDEPFPCLNEAREMRRRLIGLVALSAAAPAFALLTGVAATAFLVRRVARSRHR</sequence>
<name>A0A6J4PY03_9ACTN</name>
<dbReference type="Pfam" id="PF17784">
    <property type="entry name" value="Sulfotransfer_4"/>
    <property type="match status" value="1"/>
</dbReference>
<evidence type="ECO:0000256" key="1">
    <source>
        <dbReference type="SAM" id="Phobius"/>
    </source>
</evidence>
<evidence type="ECO:0008006" key="3">
    <source>
        <dbReference type="Google" id="ProtNLM"/>
    </source>
</evidence>
<reference evidence="2" key="1">
    <citation type="submission" date="2020-02" db="EMBL/GenBank/DDBJ databases">
        <authorList>
            <person name="Meier V. D."/>
        </authorList>
    </citation>
    <scope>NUCLEOTIDE SEQUENCE</scope>
    <source>
        <strain evidence="2">AVDCRST_MAG82</strain>
    </source>
</reference>
<feature type="transmembrane region" description="Helical" evidence="1">
    <location>
        <begin position="217"/>
        <end position="243"/>
    </location>
</feature>
<dbReference type="InterPro" id="IPR040632">
    <property type="entry name" value="Sulfotransfer_4"/>
</dbReference>
<protein>
    <recommendedName>
        <fullName evidence="3">Sulfotransferase family protein</fullName>
    </recommendedName>
</protein>